<accession>A0A5E4MVN9</accession>
<keyword evidence="3" id="KW-1185">Reference proteome</keyword>
<feature type="region of interest" description="Disordered" evidence="1">
    <location>
        <begin position="1"/>
        <end position="32"/>
    </location>
</feature>
<gene>
    <name evidence="2" type="ORF">CINCED_3A016481</name>
</gene>
<feature type="compositionally biased region" description="Basic and acidic residues" evidence="1">
    <location>
        <begin position="23"/>
        <end position="32"/>
    </location>
</feature>
<evidence type="ECO:0000313" key="3">
    <source>
        <dbReference type="Proteomes" id="UP000325440"/>
    </source>
</evidence>
<dbReference type="Pfam" id="PF03022">
    <property type="entry name" value="MRJP"/>
    <property type="match status" value="1"/>
</dbReference>
<reference evidence="2 3" key="1">
    <citation type="submission" date="2019-08" db="EMBL/GenBank/DDBJ databases">
        <authorList>
            <person name="Alioto T."/>
            <person name="Alioto T."/>
            <person name="Gomez Garrido J."/>
        </authorList>
    </citation>
    <scope>NUCLEOTIDE SEQUENCE [LARGE SCALE GENOMIC DNA]</scope>
</reference>
<evidence type="ECO:0000313" key="2">
    <source>
        <dbReference type="EMBL" id="VVC35617.1"/>
    </source>
</evidence>
<sequence>MRSVKRGLRTDKTERNRKPRRCGRGEDYRKPVRQERRRRRLVKKIDPTVLTNPLSRLQYLAVDYDIADGKRYVYVSDAARRAVIAYDVARSKGARPVLPEELAAHRARRGVRSAGGGPSSLIVTRPSRTNVFAVRTEYMRAGSAGNVADLGAKPDKMVTASTAVLGGRASVTPGFRVSGDSGHGRRHRAVLRVRFRARGVQPGRDQTVRHGRFRAEHGRL</sequence>
<dbReference type="AlphaFoldDB" id="A0A5E4MVN9"/>
<proteinExistence type="predicted"/>
<dbReference type="Proteomes" id="UP000325440">
    <property type="component" value="Unassembled WGS sequence"/>
</dbReference>
<dbReference type="OrthoDB" id="6583604at2759"/>
<protein>
    <submittedName>
        <fullName evidence="2">Major royal jelly protein/protein yellow</fullName>
    </submittedName>
</protein>
<evidence type="ECO:0000256" key="1">
    <source>
        <dbReference type="SAM" id="MobiDB-lite"/>
    </source>
</evidence>
<dbReference type="EMBL" id="CABPRJ010001427">
    <property type="protein sequence ID" value="VVC35617.1"/>
    <property type="molecule type" value="Genomic_DNA"/>
</dbReference>
<name>A0A5E4MVN9_9HEMI</name>
<organism evidence="2 3">
    <name type="scientific">Cinara cedri</name>
    <dbReference type="NCBI Taxonomy" id="506608"/>
    <lineage>
        <taxon>Eukaryota</taxon>
        <taxon>Metazoa</taxon>
        <taxon>Ecdysozoa</taxon>
        <taxon>Arthropoda</taxon>
        <taxon>Hexapoda</taxon>
        <taxon>Insecta</taxon>
        <taxon>Pterygota</taxon>
        <taxon>Neoptera</taxon>
        <taxon>Paraneoptera</taxon>
        <taxon>Hemiptera</taxon>
        <taxon>Sternorrhyncha</taxon>
        <taxon>Aphidomorpha</taxon>
        <taxon>Aphidoidea</taxon>
        <taxon>Aphididae</taxon>
        <taxon>Lachninae</taxon>
        <taxon>Cinara</taxon>
    </lineage>
</organism>
<dbReference type="InterPro" id="IPR017996">
    <property type="entry name" value="MRJP/yellow-related"/>
</dbReference>